<evidence type="ECO:0000259" key="2">
    <source>
        <dbReference type="Pfam" id="PF03972"/>
    </source>
</evidence>
<dbReference type="AlphaFoldDB" id="A0A6M1S4A4"/>
<dbReference type="InterPro" id="IPR045336">
    <property type="entry name" value="MmgE_PrpD_N"/>
</dbReference>
<dbReference type="Proteomes" id="UP000477849">
    <property type="component" value="Unassembled WGS sequence"/>
</dbReference>
<dbReference type="InterPro" id="IPR036148">
    <property type="entry name" value="MmgE/PrpD_sf"/>
</dbReference>
<evidence type="ECO:0000313" key="5">
    <source>
        <dbReference type="Proteomes" id="UP000477849"/>
    </source>
</evidence>
<protein>
    <submittedName>
        <fullName evidence="4">MmgE/PrpD family protein</fullName>
    </submittedName>
</protein>
<evidence type="ECO:0000313" key="4">
    <source>
        <dbReference type="EMBL" id="NGO65895.1"/>
    </source>
</evidence>
<evidence type="ECO:0000256" key="1">
    <source>
        <dbReference type="ARBA" id="ARBA00006174"/>
    </source>
</evidence>
<dbReference type="PANTHER" id="PTHR16943:SF8">
    <property type="entry name" value="2-METHYLCITRATE DEHYDRATASE"/>
    <property type="match status" value="1"/>
</dbReference>
<dbReference type="InterPro" id="IPR042183">
    <property type="entry name" value="MmgE/PrpD_sf_1"/>
</dbReference>
<comment type="similarity">
    <text evidence="1">Belongs to the PrpD family.</text>
</comment>
<dbReference type="InterPro" id="IPR005656">
    <property type="entry name" value="MmgE_PrpD"/>
</dbReference>
<sequence length="453" mass="47449">MVGISATVADFVHAPPAMPDAVILAGRRSLINMVGTAIGGSGEAAIDKLAALLPAFSGPPTNTLIGRPERADMLWAAYINAASANIFDYDDTHIPTVIHPSAPVGPAVLALAETLASEGRPVDGRALIEAFVLGAEVTCRLGNALHPVHYARGWHITSTCGVFGAAMAAGRLLGLSPSQLVDALGHALAQGAGSVETLGTMSKSLSVGQAARGGLMAALLAADGYTGPEEPLEGKRGFLALHSDTPDYAAITGELGSRWEILNNTFKPYPCGVVLNPVIEACLALHAKGGFSTTDIMSVELTGHPLLRQRTDRPGVTSGRLAQVSAQHAVAVSLVHGRADLAAFSDKAVADTETRALGDKLTFRDDPTYALDSVQIRLLMTDGREILNVITAAKGGLGDPLSDTDLAEKFRDQIAWRRVLLDGDELIATLEELDHAIDGAVFLRKTQPAIFRE</sequence>
<name>A0A6M1S4A4_9HYPH</name>
<comment type="caution">
    <text evidence="4">The sequence shown here is derived from an EMBL/GenBank/DDBJ whole genome shotgun (WGS) entry which is preliminary data.</text>
</comment>
<dbReference type="RefSeq" id="WP_163897854.1">
    <property type="nucleotide sequence ID" value="NZ_CP048425.1"/>
</dbReference>
<gene>
    <name evidence="4" type="ORF">G6N76_19655</name>
</gene>
<evidence type="ECO:0000259" key="3">
    <source>
        <dbReference type="Pfam" id="PF19305"/>
    </source>
</evidence>
<keyword evidence="5" id="KW-1185">Reference proteome</keyword>
<dbReference type="EMBL" id="JAAKZH010000007">
    <property type="protein sequence ID" value="NGO65895.1"/>
    <property type="molecule type" value="Genomic_DNA"/>
</dbReference>
<organism evidence="4 5">
    <name type="scientific">Rhizobium daejeonense</name>
    <dbReference type="NCBI Taxonomy" id="240521"/>
    <lineage>
        <taxon>Bacteria</taxon>
        <taxon>Pseudomonadati</taxon>
        <taxon>Pseudomonadota</taxon>
        <taxon>Alphaproteobacteria</taxon>
        <taxon>Hyphomicrobiales</taxon>
        <taxon>Rhizobiaceae</taxon>
        <taxon>Rhizobium/Agrobacterium group</taxon>
        <taxon>Rhizobium</taxon>
    </lineage>
</organism>
<feature type="domain" description="MmgE/PrpD N-terminal" evidence="2">
    <location>
        <begin position="10"/>
        <end position="248"/>
    </location>
</feature>
<dbReference type="Gene3D" id="3.30.1330.120">
    <property type="entry name" value="2-methylcitrate dehydratase PrpD"/>
    <property type="match status" value="1"/>
</dbReference>
<dbReference type="PANTHER" id="PTHR16943">
    <property type="entry name" value="2-METHYLCITRATE DEHYDRATASE-RELATED"/>
    <property type="match status" value="1"/>
</dbReference>
<dbReference type="GO" id="GO:0016829">
    <property type="term" value="F:lyase activity"/>
    <property type="evidence" value="ECO:0007669"/>
    <property type="project" value="InterPro"/>
</dbReference>
<dbReference type="Gene3D" id="1.10.4100.10">
    <property type="entry name" value="2-methylcitrate dehydratase PrpD"/>
    <property type="match status" value="1"/>
</dbReference>
<dbReference type="Pfam" id="PF19305">
    <property type="entry name" value="MmgE_PrpD_C"/>
    <property type="match status" value="1"/>
</dbReference>
<dbReference type="InterPro" id="IPR042188">
    <property type="entry name" value="MmgE/PrpD_sf_2"/>
</dbReference>
<reference evidence="4 5" key="1">
    <citation type="submission" date="2020-02" db="EMBL/GenBank/DDBJ databases">
        <title>Genome sequence of the type strain CCBAU10050 of Rhizobium daejeonense.</title>
        <authorList>
            <person name="Gao J."/>
            <person name="Sun J."/>
        </authorList>
    </citation>
    <scope>NUCLEOTIDE SEQUENCE [LARGE SCALE GENOMIC DNA]</scope>
    <source>
        <strain evidence="4 5">CCBAU10050</strain>
    </source>
</reference>
<proteinExistence type="inferred from homology"/>
<dbReference type="SUPFAM" id="SSF103378">
    <property type="entry name" value="2-methylcitrate dehydratase PrpD"/>
    <property type="match status" value="1"/>
</dbReference>
<accession>A0A6M1S4A4</accession>
<dbReference type="Pfam" id="PF03972">
    <property type="entry name" value="MmgE_PrpD_N"/>
    <property type="match status" value="1"/>
</dbReference>
<feature type="domain" description="MmgE/PrpD C-terminal" evidence="3">
    <location>
        <begin position="269"/>
        <end position="415"/>
    </location>
</feature>
<dbReference type="InterPro" id="IPR045337">
    <property type="entry name" value="MmgE_PrpD_C"/>
</dbReference>